<protein>
    <submittedName>
        <fullName evidence="1">Uncharacterized protein</fullName>
    </submittedName>
</protein>
<name>A0A382PX95_9ZZZZ</name>
<reference evidence="1" key="1">
    <citation type="submission" date="2018-05" db="EMBL/GenBank/DDBJ databases">
        <authorList>
            <person name="Lanie J.A."/>
            <person name="Ng W.-L."/>
            <person name="Kazmierczak K.M."/>
            <person name="Andrzejewski T.M."/>
            <person name="Davidsen T.M."/>
            <person name="Wayne K.J."/>
            <person name="Tettelin H."/>
            <person name="Glass J.I."/>
            <person name="Rusch D."/>
            <person name="Podicherti R."/>
            <person name="Tsui H.-C.T."/>
            <person name="Winkler M.E."/>
        </authorList>
    </citation>
    <scope>NUCLEOTIDE SEQUENCE</scope>
</reference>
<dbReference type="AlphaFoldDB" id="A0A382PX95"/>
<dbReference type="EMBL" id="UINC01110050">
    <property type="protein sequence ID" value="SVC77295.1"/>
    <property type="molecule type" value="Genomic_DNA"/>
</dbReference>
<proteinExistence type="predicted"/>
<accession>A0A382PX95</accession>
<organism evidence="1">
    <name type="scientific">marine metagenome</name>
    <dbReference type="NCBI Taxonomy" id="408172"/>
    <lineage>
        <taxon>unclassified sequences</taxon>
        <taxon>metagenomes</taxon>
        <taxon>ecological metagenomes</taxon>
    </lineage>
</organism>
<gene>
    <name evidence="1" type="ORF">METZ01_LOCUS330149</name>
</gene>
<sequence>MCLQPHIVFGSGWWKNSKAQAGWIGSMNPCIERSVVD</sequence>
<evidence type="ECO:0000313" key="1">
    <source>
        <dbReference type="EMBL" id="SVC77295.1"/>
    </source>
</evidence>